<keyword evidence="3" id="KW-1185">Reference proteome</keyword>
<feature type="compositionally biased region" description="Polar residues" evidence="1">
    <location>
        <begin position="487"/>
        <end position="497"/>
    </location>
</feature>
<accession>A0A8K0XSZ6</accession>
<feature type="compositionally biased region" description="Basic and acidic residues" evidence="1">
    <location>
        <begin position="370"/>
        <end position="379"/>
    </location>
</feature>
<dbReference type="EMBL" id="JAEVFJ010000005">
    <property type="protein sequence ID" value="KAH8104790.1"/>
    <property type="molecule type" value="Genomic_DNA"/>
</dbReference>
<protein>
    <submittedName>
        <fullName evidence="2">Uncharacterized protein</fullName>
    </submittedName>
</protein>
<feature type="compositionally biased region" description="Low complexity" evidence="1">
    <location>
        <begin position="410"/>
        <end position="422"/>
    </location>
</feature>
<gene>
    <name evidence="2" type="ORF">BXZ70DRAFT_1005295</name>
</gene>
<dbReference type="Proteomes" id="UP000813824">
    <property type="component" value="Unassembled WGS sequence"/>
</dbReference>
<feature type="compositionally biased region" description="Low complexity" evidence="1">
    <location>
        <begin position="442"/>
        <end position="454"/>
    </location>
</feature>
<feature type="region of interest" description="Disordered" evidence="1">
    <location>
        <begin position="591"/>
        <end position="661"/>
    </location>
</feature>
<proteinExistence type="predicted"/>
<organism evidence="2 3">
    <name type="scientific">Cristinia sonorae</name>
    <dbReference type="NCBI Taxonomy" id="1940300"/>
    <lineage>
        <taxon>Eukaryota</taxon>
        <taxon>Fungi</taxon>
        <taxon>Dikarya</taxon>
        <taxon>Basidiomycota</taxon>
        <taxon>Agaricomycotina</taxon>
        <taxon>Agaricomycetes</taxon>
        <taxon>Agaricomycetidae</taxon>
        <taxon>Agaricales</taxon>
        <taxon>Pleurotineae</taxon>
        <taxon>Stephanosporaceae</taxon>
        <taxon>Cristinia</taxon>
    </lineage>
</organism>
<feature type="region of interest" description="Disordered" evidence="1">
    <location>
        <begin position="316"/>
        <end position="336"/>
    </location>
</feature>
<dbReference type="AlphaFoldDB" id="A0A8K0XSZ6"/>
<feature type="compositionally biased region" description="Polar residues" evidence="1">
    <location>
        <begin position="103"/>
        <end position="125"/>
    </location>
</feature>
<sequence>MNTPQEATSEDPAASLRAAALRTLKSKRRKLNSAQAPDIPSTLPTRPIVVPTPSIQLDYGQAEPAEASPVPPSATTSLTKEDVSRMDVDEDSLAREEGEISDSETAPETPSKRNTTSAMEVTQPSRLPPPTLTPPTSISVKTESLPVIIPEVHSAAVRPTPERFLAFDPDMGYVRPGLQMTQANYDTAKDIILDLLGWGVPPEYLVRCGLSREIVYYAFLDFNLRLPADFDVTGLPTVDELAAMASAVLGRRTTSRSATPIRPHPTSPPPSSADVTTQPTSLSAIAPPFVPPATANGTDTNLSELEQQRRNMLLARKAAQKSRKPKEPLAHEAPRPLQVPAGIIPQHNGVHSLSSVPPMAVDDFLNSIEPTRDNSREGSKAPVSRTNTADDMDVDEPSGLITRSFSVPDSGEGSSAASPGPSKLTEQTPTPLQRSDTDKIFASGAGSRSSSSSATPPIAVPKVPTLPVRRGTKRPVAADFVDMEPVSSRSTNGQSTLQHHHHHHGASRKKPGGFAVVSSKPRRMVIDLTDSEDDSGDDDDVSRPRQRGGSVQAKATVLSTAPSELEREILNLKAQIARRELEAKLKKQRDIALASGSGTPLASEEPPIVKQEEDDEMTVSVALQGVDDRTTTEPPDSGAPSLPESTAHSPPMTPDTPIGPRSLYLRACSQVLTCVS</sequence>
<feature type="region of interest" description="Disordered" evidence="1">
    <location>
        <begin position="25"/>
        <end position="137"/>
    </location>
</feature>
<feature type="region of interest" description="Disordered" evidence="1">
    <location>
        <begin position="369"/>
        <end position="554"/>
    </location>
</feature>
<name>A0A8K0XSZ6_9AGAR</name>
<feature type="region of interest" description="Disordered" evidence="1">
    <location>
        <begin position="252"/>
        <end position="299"/>
    </location>
</feature>
<feature type="compositionally biased region" description="Basic and acidic residues" evidence="1">
    <location>
        <begin position="325"/>
        <end position="334"/>
    </location>
</feature>
<feature type="compositionally biased region" description="Basic and acidic residues" evidence="1">
    <location>
        <begin position="79"/>
        <end position="98"/>
    </location>
</feature>
<evidence type="ECO:0000313" key="2">
    <source>
        <dbReference type="EMBL" id="KAH8104790.1"/>
    </source>
</evidence>
<evidence type="ECO:0000256" key="1">
    <source>
        <dbReference type="SAM" id="MobiDB-lite"/>
    </source>
</evidence>
<comment type="caution">
    <text evidence="2">The sequence shown here is derived from an EMBL/GenBank/DDBJ whole genome shotgun (WGS) entry which is preliminary data.</text>
</comment>
<feature type="compositionally biased region" description="Pro residues" evidence="1">
    <location>
        <begin position="262"/>
        <end position="271"/>
    </location>
</feature>
<feature type="compositionally biased region" description="Basic residues" evidence="1">
    <location>
        <begin position="498"/>
        <end position="511"/>
    </location>
</feature>
<feature type="compositionally biased region" description="Acidic residues" evidence="1">
    <location>
        <begin position="529"/>
        <end position="540"/>
    </location>
</feature>
<feature type="compositionally biased region" description="Polar residues" evidence="1">
    <location>
        <begin position="424"/>
        <end position="434"/>
    </location>
</feature>
<evidence type="ECO:0000313" key="3">
    <source>
        <dbReference type="Proteomes" id="UP000813824"/>
    </source>
</evidence>
<dbReference type="OrthoDB" id="3270652at2759"/>
<reference evidence="2" key="1">
    <citation type="journal article" date="2021" name="New Phytol.">
        <title>Evolutionary innovations through gain and loss of genes in the ectomycorrhizal Boletales.</title>
        <authorList>
            <person name="Wu G."/>
            <person name="Miyauchi S."/>
            <person name="Morin E."/>
            <person name="Kuo A."/>
            <person name="Drula E."/>
            <person name="Varga T."/>
            <person name="Kohler A."/>
            <person name="Feng B."/>
            <person name="Cao Y."/>
            <person name="Lipzen A."/>
            <person name="Daum C."/>
            <person name="Hundley H."/>
            <person name="Pangilinan J."/>
            <person name="Johnson J."/>
            <person name="Barry K."/>
            <person name="LaButti K."/>
            <person name="Ng V."/>
            <person name="Ahrendt S."/>
            <person name="Min B."/>
            <person name="Choi I.G."/>
            <person name="Park H."/>
            <person name="Plett J.M."/>
            <person name="Magnuson J."/>
            <person name="Spatafora J.W."/>
            <person name="Nagy L.G."/>
            <person name="Henrissat B."/>
            <person name="Grigoriev I.V."/>
            <person name="Yang Z.L."/>
            <person name="Xu J."/>
            <person name="Martin F.M."/>
        </authorList>
    </citation>
    <scope>NUCLEOTIDE SEQUENCE</scope>
    <source>
        <strain evidence="2">KKN 215</strain>
    </source>
</reference>
<feature type="compositionally biased region" description="Polar residues" evidence="1">
    <location>
        <begin position="273"/>
        <end position="283"/>
    </location>
</feature>